<feature type="signal peptide" evidence="1">
    <location>
        <begin position="1"/>
        <end position="19"/>
    </location>
</feature>
<reference evidence="2" key="1">
    <citation type="submission" date="2023-07" db="EMBL/GenBank/DDBJ databases">
        <title>Black Yeasts Isolated from many extreme environments.</title>
        <authorList>
            <person name="Coleine C."/>
            <person name="Stajich J.E."/>
            <person name="Selbmann L."/>
        </authorList>
    </citation>
    <scope>NUCLEOTIDE SEQUENCE</scope>
    <source>
        <strain evidence="2">CCFEE 5485</strain>
    </source>
</reference>
<keyword evidence="1" id="KW-0732">Signal</keyword>
<evidence type="ECO:0000256" key="1">
    <source>
        <dbReference type="SAM" id="SignalP"/>
    </source>
</evidence>
<dbReference type="Proteomes" id="UP001274830">
    <property type="component" value="Unassembled WGS sequence"/>
</dbReference>
<evidence type="ECO:0000313" key="2">
    <source>
        <dbReference type="EMBL" id="KAK3672553.1"/>
    </source>
</evidence>
<evidence type="ECO:0000313" key="3">
    <source>
        <dbReference type="Proteomes" id="UP001274830"/>
    </source>
</evidence>
<keyword evidence="3" id="KW-1185">Reference proteome</keyword>
<protein>
    <submittedName>
        <fullName evidence="2">Uncharacterized protein</fullName>
    </submittedName>
</protein>
<comment type="caution">
    <text evidence="2">The sequence shown here is derived from an EMBL/GenBank/DDBJ whole genome shotgun (WGS) entry which is preliminary data.</text>
</comment>
<gene>
    <name evidence="2" type="ORF">LTR78_007604</name>
</gene>
<name>A0AAE0TUP3_9PEZI</name>
<proteinExistence type="predicted"/>
<dbReference type="AlphaFoldDB" id="A0AAE0TUP3"/>
<dbReference type="EMBL" id="JAUTXT010000032">
    <property type="protein sequence ID" value="KAK3672553.1"/>
    <property type="molecule type" value="Genomic_DNA"/>
</dbReference>
<sequence length="161" mass="18241">MHIPTVLGLLATSLTLTSADVGHLLLGLHHRQFEITAQRYSEPSCSPLATKFWYPENIKADTGCHNFYPAGEFQAIGWTGNTRPGWLSIEDDYGGRVCHAWTYSQLDCEGEFSETNITNTEAYKGGCETDFVDFDGNPIKAMSLEMYCEEPEQPKRKDWWH</sequence>
<feature type="chain" id="PRO_5042193435" evidence="1">
    <location>
        <begin position="20"/>
        <end position="161"/>
    </location>
</feature>
<organism evidence="2 3">
    <name type="scientific">Recurvomyces mirabilis</name>
    <dbReference type="NCBI Taxonomy" id="574656"/>
    <lineage>
        <taxon>Eukaryota</taxon>
        <taxon>Fungi</taxon>
        <taxon>Dikarya</taxon>
        <taxon>Ascomycota</taxon>
        <taxon>Pezizomycotina</taxon>
        <taxon>Dothideomycetes</taxon>
        <taxon>Dothideomycetidae</taxon>
        <taxon>Mycosphaerellales</taxon>
        <taxon>Teratosphaeriaceae</taxon>
        <taxon>Recurvomyces</taxon>
    </lineage>
</organism>
<accession>A0AAE0TUP3</accession>